<reference evidence="1" key="1">
    <citation type="submission" date="2019-08" db="EMBL/GenBank/DDBJ databases">
        <authorList>
            <person name="Kucharzyk K."/>
            <person name="Murdoch R.W."/>
            <person name="Higgins S."/>
            <person name="Loffler F."/>
        </authorList>
    </citation>
    <scope>NUCLEOTIDE SEQUENCE</scope>
</reference>
<comment type="caution">
    <text evidence="1">The sequence shown here is derived from an EMBL/GenBank/DDBJ whole genome shotgun (WGS) entry which is preliminary data.</text>
</comment>
<name>A0A645EXL7_9ZZZZ</name>
<dbReference type="EMBL" id="VSSQ01052108">
    <property type="protein sequence ID" value="MPN06210.1"/>
    <property type="molecule type" value="Genomic_DNA"/>
</dbReference>
<organism evidence="1">
    <name type="scientific">bioreactor metagenome</name>
    <dbReference type="NCBI Taxonomy" id="1076179"/>
    <lineage>
        <taxon>unclassified sequences</taxon>
        <taxon>metagenomes</taxon>
        <taxon>ecological metagenomes</taxon>
    </lineage>
</organism>
<proteinExistence type="predicted"/>
<accession>A0A645EXL7</accession>
<evidence type="ECO:0000313" key="1">
    <source>
        <dbReference type="EMBL" id="MPN06210.1"/>
    </source>
</evidence>
<protein>
    <submittedName>
        <fullName evidence="1">Uncharacterized protein</fullName>
    </submittedName>
</protein>
<dbReference type="AlphaFoldDB" id="A0A645EXL7"/>
<sequence>MALIHTDLPLPVEPAISRCGILVRSATCTLPAMSLPSGMTMGLLLVLNSAALKMLYISTALACLLGTSMPTAALPGIGASMRTPAAARFSAISSARPVMRLIFTPAAGCNSYRVTAGPRLISINLVCTPKLASVLTSSSALWRNSVSSPPVCVTLLRSNRDSGG</sequence>
<gene>
    <name evidence="1" type="ORF">SDC9_153466</name>
</gene>